<dbReference type="GO" id="GO:0016874">
    <property type="term" value="F:ligase activity"/>
    <property type="evidence" value="ECO:0007669"/>
    <property type="project" value="UniProtKB-KW"/>
</dbReference>
<dbReference type="Gene3D" id="3.40.50.20">
    <property type="match status" value="1"/>
</dbReference>
<dbReference type="InterPro" id="IPR052032">
    <property type="entry name" value="ATP-dep_AA_Ligase"/>
</dbReference>
<keyword evidence="2" id="KW-0547">Nucleotide-binding</keyword>
<dbReference type="Gene3D" id="3.30.470.20">
    <property type="entry name" value="ATP-grasp fold, B domain"/>
    <property type="match status" value="1"/>
</dbReference>
<sequence>MVKVLISGSGTATCQGVIKGLLKSSKKHDVEIHTMDTNPLSAGRFFGDKFHKIPPAGEEGFINAVKDIVIKEKINIIFPIVDYEFEKLTLAIECFEKHGCKIVISPISSITICQDKRETFKFFMALSIPSPKTESFCRDNLSHFKYPVIVKPAKGRASIDVFKISNYREADCILDKNLEEMIVQEYISGDEITIDFVCDFNGSLLACVPRYRVETKSGVSYKGVTFYDPEIIDYVQKIVNKLDYIGPGNIQCFKTNKGYQFIEINPRFSGGLPLSIEAGMNSPEMMVNLYMGEDVKPSIGKYKQGLYMMRYWEEVFIDENNY</sequence>
<dbReference type="GO" id="GO:0046872">
    <property type="term" value="F:metal ion binding"/>
    <property type="evidence" value="ECO:0007669"/>
    <property type="project" value="InterPro"/>
</dbReference>
<evidence type="ECO:0000256" key="2">
    <source>
        <dbReference type="ARBA" id="ARBA00022741"/>
    </source>
</evidence>
<accession>A0A3B1CIM8</accession>
<protein>
    <recommendedName>
        <fullName evidence="4">ATP-grasp domain-containing protein</fullName>
    </recommendedName>
</protein>
<dbReference type="SUPFAM" id="SSF56059">
    <property type="entry name" value="Glutathione synthetase ATP-binding domain-like"/>
    <property type="match status" value="1"/>
</dbReference>
<keyword evidence="3" id="KW-0067">ATP-binding</keyword>
<dbReference type="InterPro" id="IPR048764">
    <property type="entry name" value="PylC_N"/>
</dbReference>
<proteinExistence type="predicted"/>
<evidence type="ECO:0000259" key="4">
    <source>
        <dbReference type="PROSITE" id="PS50975"/>
    </source>
</evidence>
<organism evidence="5">
    <name type="scientific">hydrothermal vent metagenome</name>
    <dbReference type="NCBI Taxonomy" id="652676"/>
    <lineage>
        <taxon>unclassified sequences</taxon>
        <taxon>metagenomes</taxon>
        <taxon>ecological metagenomes</taxon>
    </lineage>
</organism>
<dbReference type="PROSITE" id="PS50975">
    <property type="entry name" value="ATP_GRASP"/>
    <property type="match status" value="1"/>
</dbReference>
<dbReference type="GO" id="GO:0005524">
    <property type="term" value="F:ATP binding"/>
    <property type="evidence" value="ECO:0007669"/>
    <property type="project" value="UniProtKB-KW"/>
</dbReference>
<dbReference type="InterPro" id="IPR011761">
    <property type="entry name" value="ATP-grasp"/>
</dbReference>
<dbReference type="Pfam" id="PF15632">
    <property type="entry name" value="ATPgrasp_Ter"/>
    <property type="match status" value="1"/>
</dbReference>
<evidence type="ECO:0000256" key="1">
    <source>
        <dbReference type="ARBA" id="ARBA00022598"/>
    </source>
</evidence>
<dbReference type="AlphaFoldDB" id="A0A3B1CIM8"/>
<dbReference type="PANTHER" id="PTHR43585:SF2">
    <property type="entry name" value="ATP-GRASP ENZYME FSQD"/>
    <property type="match status" value="1"/>
</dbReference>
<reference evidence="5" key="1">
    <citation type="submission" date="2018-06" db="EMBL/GenBank/DDBJ databases">
        <authorList>
            <person name="Zhirakovskaya E."/>
        </authorList>
    </citation>
    <scope>NUCLEOTIDE SEQUENCE</scope>
</reference>
<name>A0A3B1CIM8_9ZZZZ</name>
<keyword evidence="1" id="KW-0436">Ligase</keyword>
<dbReference type="PANTHER" id="PTHR43585">
    <property type="entry name" value="FUMIPYRROLE BIOSYNTHESIS PROTEIN C"/>
    <property type="match status" value="1"/>
</dbReference>
<evidence type="ECO:0000256" key="3">
    <source>
        <dbReference type="ARBA" id="ARBA00022840"/>
    </source>
</evidence>
<dbReference type="EMBL" id="UOGB01000281">
    <property type="protein sequence ID" value="VAX23794.1"/>
    <property type="molecule type" value="Genomic_DNA"/>
</dbReference>
<feature type="domain" description="ATP-grasp" evidence="4">
    <location>
        <begin position="120"/>
        <end position="291"/>
    </location>
</feature>
<dbReference type="Pfam" id="PF21360">
    <property type="entry name" value="PylC-like_N"/>
    <property type="match status" value="1"/>
</dbReference>
<gene>
    <name evidence="5" type="ORF">MNBD_NITROSPINAE03-81</name>
</gene>
<evidence type="ECO:0000313" key="5">
    <source>
        <dbReference type="EMBL" id="VAX23794.1"/>
    </source>
</evidence>